<dbReference type="RefSeq" id="WP_228854375.1">
    <property type="nucleotide sequence ID" value="NZ_AP024086.1"/>
</dbReference>
<dbReference type="GO" id="GO:0006313">
    <property type="term" value="P:DNA transposition"/>
    <property type="evidence" value="ECO:0007669"/>
    <property type="project" value="InterPro"/>
</dbReference>
<dbReference type="AlphaFoldDB" id="A0A8D5JSC8"/>
<dbReference type="Pfam" id="PF01609">
    <property type="entry name" value="DDE_Tnp_1"/>
    <property type="match status" value="1"/>
</dbReference>
<accession>A0A8D5JSC8</accession>
<reference evidence="2" key="1">
    <citation type="submission" date="2020-09" db="EMBL/GenBank/DDBJ databases">
        <title>Desulfogranum mesoprofundum gen. nov., sp. nov., a novel mesophilic, sulfate-reducing chemolithoautotroph isolated from a deep-sea hydrothermal vent chimney in the Suiyo Seamount.</title>
        <authorList>
            <person name="Hashimoto Y."/>
            <person name="Nakagawa S."/>
        </authorList>
    </citation>
    <scope>NUCLEOTIDE SEQUENCE</scope>
    <source>
        <strain evidence="2">KT2</strain>
    </source>
</reference>
<name>A0A8D5JSC8_9BACT</name>
<dbReference type="PANTHER" id="PTHR34614">
    <property type="match status" value="1"/>
</dbReference>
<dbReference type="InterPro" id="IPR002559">
    <property type="entry name" value="Transposase_11"/>
</dbReference>
<sequence length="549" mass="63173">MYITTTKSKGKNKVYKSVLLRESYREGTRVKNRTIANLTHCKPNEIKALQLAMRHKNDPDKLEMLLGSHVENRQGRSVGAVWVLNRLAENIGLTKVLGKSNEAMLSLWMVMARLIDQGSRLSAVRLAREHGISELLGLVDFDEDDLYHCLDWLCDNQAEIEKKLFKQTYGEQIPSLFLYDVTSSYLEGQCNELGDWGYNRDKKRGKKQIVIGLLCDEDGIPVSIRVFKGNTLDFHTIGCQIKKVAEEFGCQQVTMVGDRGMIKSSQIQELGEAGFNYITAITKAQIKAMLKKKVIQLGLFDKEICEVEDKGVRYILRRNPIRAEELARSRRERIEKVIQFSRKQNQYLADHPRANQHVAIKKVWELESRLKVIDFLHTTAKDRHITVEEYEDYLAEIAELDGCYVLKTDLAAGVAPKEIVHDRYKDLTQVETAFRTMKTGYLEMRPIYVRKESRTRGHAFVVMLAYRLYLKLKKAWRDFDITVEEGLKQLSTHCAIENVINGEISFLSIPAPRRNIHQLYSALGIVPPTTLPKQMVNVVTRRKLQSRRK</sequence>
<keyword evidence="3" id="KW-1185">Reference proteome</keyword>
<dbReference type="PANTHER" id="PTHR34614:SF2">
    <property type="entry name" value="TRANSPOSASE IS4-LIKE DOMAIN-CONTAINING PROTEIN"/>
    <property type="match status" value="1"/>
</dbReference>
<evidence type="ECO:0000313" key="2">
    <source>
        <dbReference type="EMBL" id="BCL61971.1"/>
    </source>
</evidence>
<dbReference type="NCBIfam" id="NF033559">
    <property type="entry name" value="transpos_IS1634"/>
    <property type="match status" value="1"/>
</dbReference>
<dbReference type="KEGG" id="dbk:DGMP_26640"/>
<evidence type="ECO:0000313" key="3">
    <source>
        <dbReference type="Proteomes" id="UP000826725"/>
    </source>
</evidence>
<dbReference type="GO" id="GO:0003677">
    <property type="term" value="F:DNA binding"/>
    <property type="evidence" value="ECO:0007669"/>
    <property type="project" value="InterPro"/>
</dbReference>
<dbReference type="EMBL" id="AP024086">
    <property type="protein sequence ID" value="BCL61971.1"/>
    <property type="molecule type" value="Genomic_DNA"/>
</dbReference>
<gene>
    <name evidence="2" type="ORF">DGMP_26640</name>
</gene>
<dbReference type="InterPro" id="IPR047654">
    <property type="entry name" value="IS1634_transpos"/>
</dbReference>
<organism evidence="2 3">
    <name type="scientific">Desulfomarina profundi</name>
    <dbReference type="NCBI Taxonomy" id="2772557"/>
    <lineage>
        <taxon>Bacteria</taxon>
        <taxon>Pseudomonadati</taxon>
        <taxon>Thermodesulfobacteriota</taxon>
        <taxon>Desulfobulbia</taxon>
        <taxon>Desulfobulbales</taxon>
        <taxon>Desulfobulbaceae</taxon>
        <taxon>Desulfomarina</taxon>
    </lineage>
</organism>
<protein>
    <submittedName>
        <fullName evidence="2">Transposase</fullName>
    </submittedName>
</protein>
<proteinExistence type="predicted"/>
<feature type="domain" description="Transposase IS4-like" evidence="1">
    <location>
        <begin position="174"/>
        <end position="466"/>
    </location>
</feature>
<dbReference type="Proteomes" id="UP000826725">
    <property type="component" value="Chromosome"/>
</dbReference>
<dbReference type="GO" id="GO:0004803">
    <property type="term" value="F:transposase activity"/>
    <property type="evidence" value="ECO:0007669"/>
    <property type="project" value="InterPro"/>
</dbReference>
<evidence type="ECO:0000259" key="1">
    <source>
        <dbReference type="Pfam" id="PF01609"/>
    </source>
</evidence>